<dbReference type="InterPro" id="IPR006827">
    <property type="entry name" value="Lant_deHydtase_N"/>
</dbReference>
<evidence type="ECO:0000313" key="3">
    <source>
        <dbReference type="EMBL" id="MCY9520021.1"/>
    </source>
</evidence>
<protein>
    <submittedName>
        <fullName evidence="3">Lantibiotic dehydratase</fullName>
    </submittedName>
</protein>
<dbReference type="Pfam" id="PF14028">
    <property type="entry name" value="Lant_dehydr_C"/>
    <property type="match status" value="1"/>
</dbReference>
<proteinExistence type="predicted"/>
<evidence type="ECO:0000313" key="4">
    <source>
        <dbReference type="Proteomes" id="UP001207626"/>
    </source>
</evidence>
<sequence length="1059" mass="123046">MSQELFSYRTLDFFMLRAPLLTLERFKEYFSLDYEDQEELRRASIAYLIELSQTPVIREAIAVSSPSLLESLGHLGNEGNPRKQGQVIKGFMRYLIRMMTRPTPFGLFSGVTYGQFGEQSQIELKDISAYRKRVRPDMEWLLKVVEKIEREQAVVKQLKVQRNPLIYRQGERAKIPYTTRYGTLSPGENDSVSVRASMVFDVVMEVCATPIPYLQLVNHLQSQFGEASEETIHRYVWELFEQEFLVSSLRPPTTTTDPFTYILSILGPVKGMDELKRALFQICDEIRSYEKLLIGEGEEMLQTLQQKMKQIVDVSTTLQIDMSLEDRSIVLPERIRKDVERVAELLSCLSSGERDNQHLEEYRFEFLERYGPYREIPLLEMLDDEIGLGPPATYRYPKSRKNIKNPPPAYATKQQQCMMRWLVTCLKRGECELVLTEDMIQEMMEEKSGNVRPSLPSMELYFLLQARHARDLDSGEYTLTLGPNPGSTGAGMTFGRFIDMFGDSFKEMFGVIQQEEQRLTADKLIAEISYLPSAGRATNVVLTENFREYEMGIGTNPRLSDDREIYINDLVVGVNDDRFYIKSLRHNREVIPTAGHMLNIIDTPNVYRFLREVKQQMYRGWKMVDLGALAESPYIPRIRYNNVILSPSTWKIRIDEEQEGEATLELKLRAFCKEWNVPRYVHVIQFDNRILLDLENPLHVDEVCKDLKAKGEITLIEHLGGFDKHPIQRSDGRLIAEFVFPLVRRVPGEEEMMEEVSVARQSDLKAEGCSIRHIEAGQRIVLPGGSWLYAKLYGLDSRQDEFLGRYWEAFCRQCREVGIVDYAYYIRYTDPDRHIRARFHVRSEQGSVDLLPLFYQWTTTLLHEGMISKVVIDTYEPEIERYGGPQLMPLAEAVFSYDSDVSAQLVYLLRFNQIQMSQETVAVLSVVELFRQFGYSDEEMNAVLNKQYDVKEYLDEFRQERRMLIQLLGGEHEDLQSAHADAFAVYHVLNVRAEAVKRYAGEIYKQQDTLTNTMENILLSVIHMHMNRLLGVDRDKERKIMILVRHAVNSLIQYRRKRG</sequence>
<dbReference type="InterPro" id="IPR023809">
    <property type="entry name" value="Thiopep_bacteriocin_synth_dom"/>
</dbReference>
<feature type="domain" description="Thiopeptide-type bacteriocin biosynthesis" evidence="2">
    <location>
        <begin position="787"/>
        <end position="1048"/>
    </location>
</feature>
<keyword evidence="4" id="KW-1185">Reference proteome</keyword>
<dbReference type="Proteomes" id="UP001207626">
    <property type="component" value="Unassembled WGS sequence"/>
</dbReference>
<dbReference type="EMBL" id="JAMDLW010000011">
    <property type="protein sequence ID" value="MCY9520021.1"/>
    <property type="molecule type" value="Genomic_DNA"/>
</dbReference>
<evidence type="ECO:0000259" key="2">
    <source>
        <dbReference type="Pfam" id="PF14028"/>
    </source>
</evidence>
<dbReference type="RefSeq" id="WP_087434433.1">
    <property type="nucleotide sequence ID" value="NZ_JAMDLV010000031.1"/>
</dbReference>
<feature type="domain" description="Lantibiotic dehydratase N-terminal" evidence="1">
    <location>
        <begin position="54"/>
        <end position="701"/>
    </location>
</feature>
<gene>
    <name evidence="3" type="ORF">M5X09_10040</name>
</gene>
<evidence type="ECO:0000259" key="1">
    <source>
        <dbReference type="Pfam" id="PF04738"/>
    </source>
</evidence>
<dbReference type="NCBIfam" id="TIGR03891">
    <property type="entry name" value="thiopep_ocin"/>
    <property type="match status" value="1"/>
</dbReference>
<reference evidence="3 4" key="1">
    <citation type="submission" date="2022-05" db="EMBL/GenBank/DDBJ databases">
        <title>Genome Sequencing of Bee-Associated Microbes.</title>
        <authorList>
            <person name="Dunlap C."/>
        </authorList>
    </citation>
    <scope>NUCLEOTIDE SEQUENCE [LARGE SCALE GENOMIC DNA]</scope>
    <source>
        <strain evidence="3 4">NRRL NRS-1438</strain>
    </source>
</reference>
<comment type="caution">
    <text evidence="3">The sequence shown here is derived from an EMBL/GenBank/DDBJ whole genome shotgun (WGS) entry which is preliminary data.</text>
</comment>
<organism evidence="3 4">
    <name type="scientific">Paenibacillus apiarius</name>
    <dbReference type="NCBI Taxonomy" id="46240"/>
    <lineage>
        <taxon>Bacteria</taxon>
        <taxon>Bacillati</taxon>
        <taxon>Bacillota</taxon>
        <taxon>Bacilli</taxon>
        <taxon>Bacillales</taxon>
        <taxon>Paenibacillaceae</taxon>
        <taxon>Paenibacillus</taxon>
    </lineage>
</organism>
<accession>A0ABT4DVL9</accession>
<name>A0ABT4DVL9_9BACL</name>
<dbReference type="Pfam" id="PF04738">
    <property type="entry name" value="Lant_dehydr_N"/>
    <property type="match status" value="1"/>
</dbReference>